<protein>
    <submittedName>
        <fullName evidence="1">Uncharacterized protein</fullName>
    </submittedName>
</protein>
<evidence type="ECO:0000313" key="1">
    <source>
        <dbReference type="EMBL" id="BAU55455.1"/>
    </source>
</evidence>
<sequence>MTTATIREKLHGLIDTADDKQVKAVYSIFEDQIAEKYDPWEDEDFLRELKSRLDDIENGNDEGLSWDEVKMKARAEFKAKHK</sequence>
<organism evidence="1 2">
    <name type="scientific">Mucilaginibacter gotjawali</name>
    <dbReference type="NCBI Taxonomy" id="1550579"/>
    <lineage>
        <taxon>Bacteria</taxon>
        <taxon>Pseudomonadati</taxon>
        <taxon>Bacteroidota</taxon>
        <taxon>Sphingobacteriia</taxon>
        <taxon>Sphingobacteriales</taxon>
        <taxon>Sphingobacteriaceae</taxon>
        <taxon>Mucilaginibacter</taxon>
    </lineage>
</organism>
<reference evidence="1 2" key="1">
    <citation type="submission" date="2015-12" db="EMBL/GenBank/DDBJ databases">
        <title>Genome sequence of Mucilaginibacter gotjawali.</title>
        <authorList>
            <person name="Lee J.S."/>
            <person name="Lee K.C."/>
            <person name="Kim K.K."/>
            <person name="Lee B.W."/>
        </authorList>
    </citation>
    <scope>NUCLEOTIDE SEQUENCE [LARGE SCALE GENOMIC DNA]</scope>
    <source>
        <strain evidence="1 2">SA3-7</strain>
    </source>
</reference>
<dbReference type="InterPro" id="IPR013406">
    <property type="entry name" value="CHP02574_addiction_mod"/>
</dbReference>
<keyword evidence="2" id="KW-1185">Reference proteome</keyword>
<dbReference type="AlphaFoldDB" id="A0A0X8X4A9"/>
<dbReference type="Proteomes" id="UP000218263">
    <property type="component" value="Chromosome"/>
</dbReference>
<dbReference type="OrthoDB" id="799347at2"/>
<dbReference type="KEGG" id="mgot:MgSA37_03644"/>
<accession>A0A0X8X4A9</accession>
<dbReference type="EMBL" id="AP017313">
    <property type="protein sequence ID" value="BAU55455.1"/>
    <property type="molecule type" value="Genomic_DNA"/>
</dbReference>
<gene>
    <name evidence="1" type="ORF">MgSA37_03644</name>
</gene>
<name>A0A0X8X4A9_9SPHI</name>
<dbReference type="RefSeq" id="WP_096353793.1">
    <property type="nucleotide sequence ID" value="NZ_AP017313.1"/>
</dbReference>
<dbReference type="Pfam" id="PF09720">
    <property type="entry name" value="Unstab_antitox"/>
    <property type="match status" value="1"/>
</dbReference>
<proteinExistence type="predicted"/>
<evidence type="ECO:0000313" key="2">
    <source>
        <dbReference type="Proteomes" id="UP000218263"/>
    </source>
</evidence>